<proteinExistence type="predicted"/>
<comment type="caution">
    <text evidence="3">The sequence shown here is derived from an EMBL/GenBank/DDBJ whole genome shotgun (WGS) entry which is preliminary data.</text>
</comment>
<gene>
    <name evidence="3" type="ORF">Tci_205694</name>
</gene>
<evidence type="ECO:0000313" key="3">
    <source>
        <dbReference type="EMBL" id="GEW33718.1"/>
    </source>
</evidence>
<organism evidence="3">
    <name type="scientific">Tanacetum cinerariifolium</name>
    <name type="common">Dalmatian daisy</name>
    <name type="synonym">Chrysanthemum cinerariifolium</name>
    <dbReference type="NCBI Taxonomy" id="118510"/>
    <lineage>
        <taxon>Eukaryota</taxon>
        <taxon>Viridiplantae</taxon>
        <taxon>Streptophyta</taxon>
        <taxon>Embryophyta</taxon>
        <taxon>Tracheophyta</taxon>
        <taxon>Spermatophyta</taxon>
        <taxon>Magnoliopsida</taxon>
        <taxon>eudicotyledons</taxon>
        <taxon>Gunneridae</taxon>
        <taxon>Pentapetalae</taxon>
        <taxon>asterids</taxon>
        <taxon>campanulids</taxon>
        <taxon>Asterales</taxon>
        <taxon>Asteraceae</taxon>
        <taxon>Asteroideae</taxon>
        <taxon>Anthemideae</taxon>
        <taxon>Anthemidinae</taxon>
        <taxon>Tanacetum</taxon>
    </lineage>
</organism>
<feature type="region of interest" description="Disordered" evidence="1">
    <location>
        <begin position="188"/>
        <end position="217"/>
    </location>
</feature>
<dbReference type="InterPro" id="IPR054722">
    <property type="entry name" value="PolX-like_BBD"/>
</dbReference>
<evidence type="ECO:0000256" key="1">
    <source>
        <dbReference type="SAM" id="MobiDB-lite"/>
    </source>
</evidence>
<name>A0A699GY81_TANCI</name>
<feature type="domain" description="Retrovirus-related Pol polyprotein from transposon TNT 1-94-like beta-barrel" evidence="2">
    <location>
        <begin position="214"/>
        <end position="287"/>
    </location>
</feature>
<accession>A0A699GY81</accession>
<protein>
    <submittedName>
        <fullName evidence="3">Ribonuclease H-like domain-containing protein</fullName>
    </submittedName>
</protein>
<reference evidence="3" key="1">
    <citation type="journal article" date="2019" name="Sci. Rep.">
        <title>Draft genome of Tanacetum cinerariifolium, the natural source of mosquito coil.</title>
        <authorList>
            <person name="Yamashiro T."/>
            <person name="Shiraishi A."/>
            <person name="Satake H."/>
            <person name="Nakayama K."/>
        </authorList>
    </citation>
    <scope>NUCLEOTIDE SEQUENCE</scope>
</reference>
<dbReference type="EMBL" id="BKCJ010054246">
    <property type="protein sequence ID" value="GEW33718.1"/>
    <property type="molecule type" value="Genomic_DNA"/>
</dbReference>
<evidence type="ECO:0000259" key="2">
    <source>
        <dbReference type="Pfam" id="PF22936"/>
    </source>
</evidence>
<dbReference type="AlphaFoldDB" id="A0A699GY81"/>
<dbReference type="Pfam" id="PF22936">
    <property type="entry name" value="Pol_BBD"/>
    <property type="match status" value="1"/>
</dbReference>
<sequence length="345" mass="39783">MKLTILQPGEYDLWKMRIEQYLQFIDYNLWEIIENGNASIVTKLIDGIETIIPPTTVEEKAQRKAYTNRAVNTSQGVHTTNTQGAADSSTTVVNLIDVVIYFFFASQPSIPQLDNEDLQQIHPDDLEEMDLRWNIAMLTMRARRFLKNNRRKLGMVNKERIRFDKSKVECFNYHKRRHFARECRAPRNQDSMNRKPTRRTVPGNPQQDLKDKGVIDSGCSRHMTRNKSYLTDYEEIDGGFVAFGGNSKGGEITRKGKIRTGKLDFEDVYFVRELKFNLFSVSKMCDKKNSVLFTDTACVVLSLDFKLTNESHVLLRVPKKDSMYSADLKNVVPQRGLTCLFAKAK</sequence>